<reference evidence="11 12" key="1">
    <citation type="submission" date="2024-05" db="EMBL/GenBank/DDBJ databases">
        <title>Culex pipiens pipiens assembly and annotation.</title>
        <authorList>
            <person name="Alout H."/>
            <person name="Durand T."/>
        </authorList>
    </citation>
    <scope>NUCLEOTIDE SEQUENCE [LARGE SCALE GENOMIC DNA]</scope>
    <source>
        <strain evidence="11">HA-2024</strain>
        <tissue evidence="11">Whole body</tissue>
    </source>
</reference>
<feature type="transmembrane region" description="Helical" evidence="8">
    <location>
        <begin position="464"/>
        <end position="488"/>
    </location>
</feature>
<evidence type="ECO:0000256" key="2">
    <source>
        <dbReference type="ARBA" id="ARBA00009657"/>
    </source>
</evidence>
<name>A0ABD1CJD7_CULPP</name>
<keyword evidence="5 8" id="KW-1133">Transmembrane helix</keyword>
<protein>
    <recommendedName>
        <fullName evidence="8">Solute carrier organic anion transporter family member</fullName>
    </recommendedName>
</protein>
<dbReference type="SUPFAM" id="SSF103473">
    <property type="entry name" value="MFS general substrate transporter"/>
    <property type="match status" value="2"/>
</dbReference>
<dbReference type="InterPro" id="IPR036058">
    <property type="entry name" value="Kazal_dom_sf"/>
</dbReference>
<dbReference type="Proteomes" id="UP001562425">
    <property type="component" value="Unassembled WGS sequence"/>
</dbReference>
<dbReference type="InterPro" id="IPR002350">
    <property type="entry name" value="Kazal_dom"/>
</dbReference>
<dbReference type="AlphaFoldDB" id="A0ABD1CJD7"/>
<accession>A0ABD1CJD7</accession>
<feature type="transmembrane region" description="Helical" evidence="8">
    <location>
        <begin position="430"/>
        <end position="452"/>
    </location>
</feature>
<evidence type="ECO:0000256" key="7">
    <source>
        <dbReference type="ARBA" id="ARBA00023157"/>
    </source>
</evidence>
<feature type="transmembrane region" description="Helical" evidence="8">
    <location>
        <begin position="725"/>
        <end position="748"/>
    </location>
</feature>
<evidence type="ECO:0000256" key="3">
    <source>
        <dbReference type="ARBA" id="ARBA00022475"/>
    </source>
</evidence>
<keyword evidence="7" id="KW-1015">Disulfide bond</keyword>
<feature type="transmembrane region" description="Helical" evidence="8">
    <location>
        <begin position="161"/>
        <end position="181"/>
    </location>
</feature>
<evidence type="ECO:0000256" key="5">
    <source>
        <dbReference type="ARBA" id="ARBA00022989"/>
    </source>
</evidence>
<comment type="caution">
    <text evidence="11">The sequence shown here is derived from an EMBL/GenBank/DDBJ whole genome shotgun (WGS) entry which is preliminary data.</text>
</comment>
<keyword evidence="6 8" id="KW-0472">Membrane</keyword>
<dbReference type="SUPFAM" id="SSF100895">
    <property type="entry name" value="Kazal-type serine protease inhibitors"/>
    <property type="match status" value="1"/>
</dbReference>
<organism evidence="11 12">
    <name type="scientific">Culex pipiens pipiens</name>
    <name type="common">Northern house mosquito</name>
    <dbReference type="NCBI Taxonomy" id="38569"/>
    <lineage>
        <taxon>Eukaryota</taxon>
        <taxon>Metazoa</taxon>
        <taxon>Ecdysozoa</taxon>
        <taxon>Arthropoda</taxon>
        <taxon>Hexapoda</taxon>
        <taxon>Insecta</taxon>
        <taxon>Pterygota</taxon>
        <taxon>Neoptera</taxon>
        <taxon>Endopterygota</taxon>
        <taxon>Diptera</taxon>
        <taxon>Nematocera</taxon>
        <taxon>Culicoidea</taxon>
        <taxon>Culicidae</taxon>
        <taxon>Culicinae</taxon>
        <taxon>Culicini</taxon>
        <taxon>Culex</taxon>
        <taxon>Culex</taxon>
    </lineage>
</organism>
<comment type="caution">
    <text evidence="8">Lacks conserved residue(s) required for the propagation of feature annotation.</text>
</comment>
<feature type="transmembrane region" description="Helical" evidence="8">
    <location>
        <begin position="272"/>
        <end position="297"/>
    </location>
</feature>
<gene>
    <name evidence="11" type="ORF">pipiens_004384</name>
</gene>
<feature type="transmembrane region" description="Helical" evidence="8">
    <location>
        <begin position="355"/>
        <end position="380"/>
    </location>
</feature>
<dbReference type="GO" id="GO:0005886">
    <property type="term" value="C:plasma membrane"/>
    <property type="evidence" value="ECO:0007669"/>
    <property type="project" value="UniProtKB-SubCell"/>
</dbReference>
<feature type="transmembrane region" description="Helical" evidence="8">
    <location>
        <begin position="500"/>
        <end position="521"/>
    </location>
</feature>
<dbReference type="Gene3D" id="1.20.1250.20">
    <property type="entry name" value="MFS general substrate transporter like domains"/>
    <property type="match status" value="2"/>
</dbReference>
<sequence length="779" mass="84429">MSSTSLDGIIGQNRRELPSGASSLETTPTETGEGAVSVAGEDDADIEGGSELSSGKGPVGKSSEEEPTIHHCGWFGVRPRWIQRFMTPKWALFWLCWAGAVQGLVVNGFINVVITTIERRFGLRSTQTGLVASGYDIASFLCLVPVSYFGGRLGASKPRWIGWGVAVMGLGAFVFALPHFLVGQYRATNSDHNVCPLKDVVAVAVAATTLVRDDPERDDDDGGAGFCCCRANGTRGVFQSFQISPTPTCLGCSLDNGLPSDPGAEENLSWNVWFFFTAQLLLGAGASPLYTLGVTYIDENVSKKMSSVYLGIYYTMAVVGPAAGYVIGGQLLLFYTDMFVVDTSTLGLTPHSKVWVGAWWIGFVFMAGFCLLLAVPILAYPRALPGSEKLEKVSEAHQGASDGGEQTRQQTFTKIREIPKALAALLKNPTFFFLNLAGASEGLVISGFAVFLPKLIENQFSVTAVWSALLMGIITVPAGGGGTFLGGYLVKKLNLSCSGIIRFCLFATVFAALFTVCFFLSCPNLTFAGVTAPYFPQDNLRTPDARSTELFVLPKTLDNACNSRCSCSKANYEPICGADGVMYYSPCHAGCSEEVNVVGAKVYRDCACINATFGPSEPYRSYDAVNTMCESRCNHLWIFVSLCFLVMFFTFLATMPALSATLRCVHDDQRSFALGIQWIKVRVLGTIPAPMIFGRLIDETCILWQESCDGHGACLVYDNAFMSKFMLLLALIGKACSILFFFGAWFYYIPPKSMTNSDKKQQQQQQVNGGAEDGHVQKY</sequence>
<dbReference type="InterPro" id="IPR004156">
    <property type="entry name" value="OATP"/>
</dbReference>
<evidence type="ECO:0000313" key="12">
    <source>
        <dbReference type="Proteomes" id="UP001562425"/>
    </source>
</evidence>
<dbReference type="PROSITE" id="PS51465">
    <property type="entry name" value="KAZAL_2"/>
    <property type="match status" value="1"/>
</dbReference>
<comment type="similarity">
    <text evidence="2 8">Belongs to the organo anion transporter (TC 2.A.60) family.</text>
</comment>
<evidence type="ECO:0000256" key="9">
    <source>
        <dbReference type="SAM" id="MobiDB-lite"/>
    </source>
</evidence>
<proteinExistence type="inferred from homology"/>
<evidence type="ECO:0000256" key="1">
    <source>
        <dbReference type="ARBA" id="ARBA00004651"/>
    </source>
</evidence>
<dbReference type="GO" id="GO:0006811">
    <property type="term" value="P:monoatomic ion transport"/>
    <property type="evidence" value="ECO:0007669"/>
    <property type="project" value="UniProtKB-KW"/>
</dbReference>
<evidence type="ECO:0000256" key="4">
    <source>
        <dbReference type="ARBA" id="ARBA00022692"/>
    </source>
</evidence>
<dbReference type="InterPro" id="IPR036259">
    <property type="entry name" value="MFS_trans_sf"/>
</dbReference>
<dbReference type="Pfam" id="PF07648">
    <property type="entry name" value="Kazal_2"/>
    <property type="match status" value="1"/>
</dbReference>
<feature type="transmembrane region" description="Helical" evidence="8">
    <location>
        <begin position="130"/>
        <end position="149"/>
    </location>
</feature>
<feature type="compositionally biased region" description="Polar residues" evidence="9">
    <location>
        <begin position="20"/>
        <end position="30"/>
    </location>
</feature>
<dbReference type="EMBL" id="JBEHCU010011638">
    <property type="protein sequence ID" value="KAL1376496.1"/>
    <property type="molecule type" value="Genomic_DNA"/>
</dbReference>
<keyword evidence="4 8" id="KW-0812">Transmembrane</keyword>
<feature type="transmembrane region" description="Helical" evidence="8">
    <location>
        <begin position="636"/>
        <end position="662"/>
    </location>
</feature>
<feature type="region of interest" description="Disordered" evidence="9">
    <location>
        <begin position="1"/>
        <end position="67"/>
    </location>
</feature>
<dbReference type="CDD" id="cd17403">
    <property type="entry name" value="MFS_SLCO4_OATP4"/>
    <property type="match status" value="1"/>
</dbReference>
<evidence type="ECO:0000259" key="10">
    <source>
        <dbReference type="PROSITE" id="PS51465"/>
    </source>
</evidence>
<feature type="region of interest" description="Disordered" evidence="9">
    <location>
        <begin position="758"/>
        <end position="779"/>
    </location>
</feature>
<feature type="domain" description="Kazal-like" evidence="10">
    <location>
        <begin position="555"/>
        <end position="610"/>
    </location>
</feature>
<keyword evidence="8" id="KW-0813">Transport</keyword>
<evidence type="ECO:0000256" key="8">
    <source>
        <dbReference type="RuleBase" id="RU362056"/>
    </source>
</evidence>
<dbReference type="PANTHER" id="PTHR11388:SF100">
    <property type="entry name" value="SOLUTE CARRIER ORGANIC ANION TRANSPORTER FAMILY MEMBER 4A1"/>
    <property type="match status" value="1"/>
</dbReference>
<dbReference type="NCBIfam" id="TIGR00805">
    <property type="entry name" value="oat"/>
    <property type="match status" value="1"/>
</dbReference>
<evidence type="ECO:0000313" key="11">
    <source>
        <dbReference type="EMBL" id="KAL1376496.1"/>
    </source>
</evidence>
<dbReference type="PANTHER" id="PTHR11388">
    <property type="entry name" value="ORGANIC ANION TRANSPORTER"/>
    <property type="match status" value="1"/>
</dbReference>
<feature type="transmembrane region" description="Helical" evidence="8">
    <location>
        <begin position="90"/>
        <end position="110"/>
    </location>
</feature>
<keyword evidence="12" id="KW-1185">Reference proteome</keyword>
<evidence type="ECO:0000256" key="6">
    <source>
        <dbReference type="ARBA" id="ARBA00023136"/>
    </source>
</evidence>
<comment type="subcellular location">
    <subcellularLocation>
        <location evidence="1 8">Cell membrane</location>
        <topology evidence="1 8">Multi-pass membrane protein</topology>
    </subcellularLocation>
</comment>
<dbReference type="Pfam" id="PF03137">
    <property type="entry name" value="OATP"/>
    <property type="match status" value="1"/>
</dbReference>
<keyword evidence="8" id="KW-0406">Ion transport</keyword>
<keyword evidence="3" id="KW-1003">Cell membrane</keyword>
<feature type="transmembrane region" description="Helical" evidence="8">
    <location>
        <begin position="309"/>
        <end position="335"/>
    </location>
</feature>